<proteinExistence type="predicted"/>
<feature type="signal peptide" evidence="1">
    <location>
        <begin position="1"/>
        <end position="17"/>
    </location>
</feature>
<dbReference type="OrthoDB" id="4831122at2759"/>
<dbReference type="Proteomes" id="UP000722485">
    <property type="component" value="Unassembled WGS sequence"/>
</dbReference>
<reference evidence="2" key="1">
    <citation type="submission" date="2020-03" db="EMBL/GenBank/DDBJ databases">
        <title>Draft Genome Sequence of Cylindrodendrum hubeiense.</title>
        <authorList>
            <person name="Buettner E."/>
            <person name="Kellner H."/>
        </authorList>
    </citation>
    <scope>NUCLEOTIDE SEQUENCE</scope>
    <source>
        <strain evidence="2">IHI 201604</strain>
    </source>
</reference>
<evidence type="ECO:0000313" key="3">
    <source>
        <dbReference type="Proteomes" id="UP000722485"/>
    </source>
</evidence>
<protein>
    <submittedName>
        <fullName evidence="2">Uncharacterized protein</fullName>
    </submittedName>
</protein>
<evidence type="ECO:0000256" key="1">
    <source>
        <dbReference type="SAM" id="SignalP"/>
    </source>
</evidence>
<sequence length="320" mass="34620">MIFHTFVSLSLAAAVSAAPALKIRELNSTKWTPDHILQPNEVILYGEGGRMEVVHEDVYHSLITDKGYLYDAPEVDEDFLGRIPPISNSTKSHHERDDCLHTTAVVADSETTFVDWDVQMSPVVIGTGTNGIDVYVSSGYTVTNSITVSASADWTVIKDKLGLSAGIDYTRSWSTATVINIKGTVSPGWSGVMITKPIKTRKYGRQLSGCIGSQTEDGTWMADSYEEGSYGGVSWVSGAITVDLVSSKLNYICVNQINAAPVVSLDFLAIYFSGGIRNSSPQSAARVVLAPCIYLWVLKIDCRVSLTIVLENLAIVGAEI</sequence>
<dbReference type="EMBL" id="JAANBB010000023">
    <property type="protein sequence ID" value="KAF7555167.1"/>
    <property type="molecule type" value="Genomic_DNA"/>
</dbReference>
<keyword evidence="1" id="KW-0732">Signal</keyword>
<dbReference type="AlphaFoldDB" id="A0A9P5HHQ1"/>
<gene>
    <name evidence="2" type="ORF">G7Z17_g2400</name>
</gene>
<comment type="caution">
    <text evidence="2">The sequence shown here is derived from an EMBL/GenBank/DDBJ whole genome shotgun (WGS) entry which is preliminary data.</text>
</comment>
<organism evidence="2 3">
    <name type="scientific">Cylindrodendrum hubeiense</name>
    <dbReference type="NCBI Taxonomy" id="595255"/>
    <lineage>
        <taxon>Eukaryota</taxon>
        <taxon>Fungi</taxon>
        <taxon>Dikarya</taxon>
        <taxon>Ascomycota</taxon>
        <taxon>Pezizomycotina</taxon>
        <taxon>Sordariomycetes</taxon>
        <taxon>Hypocreomycetidae</taxon>
        <taxon>Hypocreales</taxon>
        <taxon>Nectriaceae</taxon>
        <taxon>Cylindrodendrum</taxon>
    </lineage>
</organism>
<feature type="chain" id="PRO_5040193945" evidence="1">
    <location>
        <begin position="18"/>
        <end position="320"/>
    </location>
</feature>
<accession>A0A9P5HHQ1</accession>
<keyword evidence="3" id="KW-1185">Reference proteome</keyword>
<name>A0A9P5HHQ1_9HYPO</name>
<evidence type="ECO:0000313" key="2">
    <source>
        <dbReference type="EMBL" id="KAF7555167.1"/>
    </source>
</evidence>